<evidence type="ECO:0000313" key="8">
    <source>
        <dbReference type="EMBL" id="EWM24886.1"/>
    </source>
</evidence>
<keyword evidence="5" id="KW-0067">ATP-binding</keyword>
<evidence type="ECO:0000256" key="3">
    <source>
        <dbReference type="ARBA" id="ARBA00022741"/>
    </source>
</evidence>
<dbReference type="PROSITE" id="PS50011">
    <property type="entry name" value="PROTEIN_KINASE_DOM"/>
    <property type="match status" value="1"/>
</dbReference>
<feature type="compositionally biased region" description="Polar residues" evidence="6">
    <location>
        <begin position="667"/>
        <end position="681"/>
    </location>
</feature>
<dbReference type="Pfam" id="PF00069">
    <property type="entry name" value="Pkinase"/>
    <property type="match status" value="1"/>
</dbReference>
<keyword evidence="1" id="KW-0723">Serine/threonine-protein kinase</keyword>
<evidence type="ECO:0000259" key="7">
    <source>
        <dbReference type="PROSITE" id="PS50011"/>
    </source>
</evidence>
<keyword evidence="3" id="KW-0547">Nucleotide-binding</keyword>
<dbReference type="PANTHER" id="PTHR24351">
    <property type="entry name" value="RIBOSOMAL PROTEIN S6 KINASE"/>
    <property type="match status" value="1"/>
</dbReference>
<keyword evidence="4 8" id="KW-0418">Kinase</keyword>
<feature type="compositionally biased region" description="Basic and acidic residues" evidence="6">
    <location>
        <begin position="804"/>
        <end position="817"/>
    </location>
</feature>
<feature type="compositionally biased region" description="Low complexity" evidence="6">
    <location>
        <begin position="58"/>
        <end position="73"/>
    </location>
</feature>
<feature type="region of interest" description="Disordered" evidence="6">
    <location>
        <begin position="100"/>
        <end position="146"/>
    </location>
</feature>
<gene>
    <name evidence="8" type="ORF">Naga_100116g3</name>
</gene>
<evidence type="ECO:0000313" key="9">
    <source>
        <dbReference type="Proteomes" id="UP000019335"/>
    </source>
</evidence>
<evidence type="ECO:0000256" key="1">
    <source>
        <dbReference type="ARBA" id="ARBA00022527"/>
    </source>
</evidence>
<dbReference type="SUPFAM" id="SSF56112">
    <property type="entry name" value="Protein kinase-like (PK-like)"/>
    <property type="match status" value="1"/>
</dbReference>
<name>W7TWA8_9STRA</name>
<keyword evidence="2" id="KW-0808">Transferase</keyword>
<dbReference type="FunFam" id="1.10.510.10:FF:000008">
    <property type="entry name" value="Non-specific serine/threonine protein kinase"/>
    <property type="match status" value="1"/>
</dbReference>
<feature type="region of interest" description="Disordered" evidence="6">
    <location>
        <begin position="792"/>
        <end position="837"/>
    </location>
</feature>
<protein>
    <submittedName>
        <fullName evidence="8">Protein kinase, catalytic domain protein</fullName>
    </submittedName>
</protein>
<dbReference type="GO" id="GO:0005524">
    <property type="term" value="F:ATP binding"/>
    <property type="evidence" value="ECO:0007669"/>
    <property type="project" value="UniProtKB-KW"/>
</dbReference>
<feature type="region of interest" description="Disordered" evidence="6">
    <location>
        <begin position="18"/>
        <end position="80"/>
    </location>
</feature>
<dbReference type="EMBL" id="AZIL01001070">
    <property type="protein sequence ID" value="EWM24886.1"/>
    <property type="molecule type" value="Genomic_DNA"/>
</dbReference>
<feature type="compositionally biased region" description="Basic and acidic residues" evidence="6">
    <location>
        <begin position="120"/>
        <end position="141"/>
    </location>
</feature>
<dbReference type="Gene3D" id="1.10.510.10">
    <property type="entry name" value="Transferase(Phosphotransferase) domain 1"/>
    <property type="match status" value="1"/>
</dbReference>
<feature type="domain" description="Protein kinase" evidence="7">
    <location>
        <begin position="352"/>
        <end position="637"/>
    </location>
</feature>
<feature type="region of interest" description="Disordered" evidence="6">
    <location>
        <begin position="657"/>
        <end position="690"/>
    </location>
</feature>
<dbReference type="OrthoDB" id="63267at2759"/>
<dbReference type="InterPro" id="IPR045270">
    <property type="entry name" value="STKc_AGC"/>
</dbReference>
<comment type="caution">
    <text evidence="8">The sequence shown here is derived from an EMBL/GenBank/DDBJ whole genome shotgun (WGS) entry which is preliminary data.</text>
</comment>
<feature type="region of interest" description="Disordered" evidence="6">
    <location>
        <begin position="262"/>
        <end position="288"/>
    </location>
</feature>
<reference evidence="8 9" key="1">
    <citation type="journal article" date="2014" name="Mol. Plant">
        <title>Chromosome Scale Genome Assembly and Transcriptome Profiling of Nannochloropsis gaditana in Nitrogen Depletion.</title>
        <authorList>
            <person name="Corteggiani Carpinelli E."/>
            <person name="Telatin A."/>
            <person name="Vitulo N."/>
            <person name="Forcato C."/>
            <person name="D'Angelo M."/>
            <person name="Schiavon R."/>
            <person name="Vezzi A."/>
            <person name="Giacometti G.M."/>
            <person name="Morosinotto T."/>
            <person name="Valle G."/>
        </authorList>
    </citation>
    <scope>NUCLEOTIDE SEQUENCE [LARGE SCALE GENOMIC DNA]</scope>
    <source>
        <strain evidence="8 9">B-31</strain>
    </source>
</reference>
<keyword evidence="9" id="KW-1185">Reference proteome</keyword>
<feature type="compositionally biased region" description="Polar residues" evidence="6">
    <location>
        <begin position="208"/>
        <end position="224"/>
    </location>
</feature>
<dbReference type="GO" id="GO:0004674">
    <property type="term" value="F:protein serine/threonine kinase activity"/>
    <property type="evidence" value="ECO:0007669"/>
    <property type="project" value="UniProtKB-KW"/>
</dbReference>
<dbReference type="InterPro" id="IPR011009">
    <property type="entry name" value="Kinase-like_dom_sf"/>
</dbReference>
<feature type="compositionally biased region" description="Polar residues" evidence="6">
    <location>
        <begin position="29"/>
        <end position="46"/>
    </location>
</feature>
<dbReference type="CDD" id="cd05123">
    <property type="entry name" value="STKc_AGC"/>
    <property type="match status" value="1"/>
</dbReference>
<feature type="compositionally biased region" description="Low complexity" evidence="6">
    <location>
        <begin position="276"/>
        <end position="288"/>
    </location>
</feature>
<dbReference type="SMART" id="SM00220">
    <property type="entry name" value="S_TKc"/>
    <property type="match status" value="1"/>
</dbReference>
<evidence type="ECO:0000256" key="4">
    <source>
        <dbReference type="ARBA" id="ARBA00022777"/>
    </source>
</evidence>
<evidence type="ECO:0000256" key="5">
    <source>
        <dbReference type="ARBA" id="ARBA00022840"/>
    </source>
</evidence>
<evidence type="ECO:0000256" key="2">
    <source>
        <dbReference type="ARBA" id="ARBA00022679"/>
    </source>
</evidence>
<dbReference type="Proteomes" id="UP000019335">
    <property type="component" value="Chromosome 12"/>
</dbReference>
<evidence type="ECO:0000256" key="6">
    <source>
        <dbReference type="SAM" id="MobiDB-lite"/>
    </source>
</evidence>
<dbReference type="Gene3D" id="3.30.200.20">
    <property type="entry name" value="Phosphorylase Kinase, domain 1"/>
    <property type="match status" value="1"/>
</dbReference>
<accession>W7TWA8</accession>
<sequence length="837" mass="92472">MANSRTQCTEKSVLILCDEQARRQPSEAPDSSGNKRLTVNNGSVANKTVRHSDHRDSSSSSDASITSPSSSHTSIDEAPSKDLCSCLSHRKGLLSCVKRGARSEAEGQHRRQSPPPSRRLLKEDKPNLEIEATRPDAKDGAQDCEDLGEDDCAQLLPRKDIFTWQQQHDPQRTPPCIPTTDTRDQQEQPPRQPPSQSQGSLKKRENRNNSPLACSSLPSHTSSLPDPANFPLSTSSICTQIASMGFILNALTYLWTGEYTTSGSTTDPCDDHSRSSSRGGSLSSSTYSMRGGSVDGYSYGPPPGKGNWVVPEEDEQVDAAHPGCDRCQRRSCGFSKTVSDIYAVEPLAIEELSFLSVLGKGSFGTVVLCRRPLSISSSSSSSFPSSPPRLAGLGSSTLDREDAPLYAMKVLRKSHLVAKHQIDRTRVEKEIMDRVSHPFIMHMYSAFQSENFLFMMLEYCRGGELLFHLARRRRFCEAAARFYAAELVLALEYLHRHDIVFRDLKPENILLDAHGHVRLGDFGLAKRGVREPDRGALSMCGTPEYMAPEVLTQQAYGRSVDWWSLGMLTYEMMTGYPPWYTRDRKKLVRRVKFAPLMIPPSFSPSLASFVEALLIRHPLRRLGGKGGTGEVKRHGFFQHISWEAVLNKKVIPPIRPFEEGRRAGGRWSTQDSRGSESSGNSGTRGEGGMVTCQSPVCKLEGSRHLDPTSPRRVSFLTSSLNASATDAGRTSATRKAAAACPHEFIGTENFEKEFTGLDVASAFEVLEPLSPHSNAIFVNFSTEPTIRCLRPKEREKEMEEEDDCAHQEMRREEERRAALSGLTLDGGSRKNLGASAA</sequence>
<dbReference type="InterPro" id="IPR000719">
    <property type="entry name" value="Prot_kinase_dom"/>
</dbReference>
<feature type="region of interest" description="Disordered" evidence="6">
    <location>
        <begin position="163"/>
        <end position="225"/>
    </location>
</feature>
<organism evidence="8 9">
    <name type="scientific">Nannochloropsis gaditana</name>
    <dbReference type="NCBI Taxonomy" id="72520"/>
    <lineage>
        <taxon>Eukaryota</taxon>
        <taxon>Sar</taxon>
        <taxon>Stramenopiles</taxon>
        <taxon>Ochrophyta</taxon>
        <taxon>Eustigmatophyceae</taxon>
        <taxon>Eustigmatales</taxon>
        <taxon>Monodopsidaceae</taxon>
        <taxon>Nannochloropsis</taxon>
    </lineage>
</organism>
<proteinExistence type="predicted"/>
<dbReference type="AlphaFoldDB" id="W7TWA8"/>